<evidence type="ECO:0000313" key="6">
    <source>
        <dbReference type="Proteomes" id="UP000472320"/>
    </source>
</evidence>
<protein>
    <submittedName>
        <fullName evidence="5">Type 1 glutamine amidotransferase domain-containing protein</fullName>
    </submittedName>
</protein>
<dbReference type="EMBL" id="WNKX01000004">
    <property type="protein sequence ID" value="MTW10196.1"/>
    <property type="molecule type" value="Genomic_DNA"/>
</dbReference>
<organism evidence="5 6">
    <name type="scientific">Massilia eburnea</name>
    <dbReference type="NCBI Taxonomy" id="1776165"/>
    <lineage>
        <taxon>Bacteria</taxon>
        <taxon>Pseudomonadati</taxon>
        <taxon>Pseudomonadota</taxon>
        <taxon>Betaproteobacteria</taxon>
        <taxon>Burkholderiales</taxon>
        <taxon>Oxalobacteraceae</taxon>
        <taxon>Telluria group</taxon>
        <taxon>Massilia</taxon>
    </lineage>
</organism>
<dbReference type="InterPro" id="IPR029062">
    <property type="entry name" value="Class_I_gatase-like"/>
</dbReference>
<evidence type="ECO:0000256" key="4">
    <source>
        <dbReference type="SAM" id="SignalP"/>
    </source>
</evidence>
<comment type="caution">
    <text evidence="5">The sequence shown here is derived from an EMBL/GenBank/DDBJ whole genome shotgun (WGS) entry which is preliminary data.</text>
</comment>
<evidence type="ECO:0000256" key="2">
    <source>
        <dbReference type="ARBA" id="ARBA00023239"/>
    </source>
</evidence>
<dbReference type="GO" id="GO:0016740">
    <property type="term" value="F:transferase activity"/>
    <property type="evidence" value="ECO:0007669"/>
    <property type="project" value="UniProtKB-KW"/>
</dbReference>
<dbReference type="OrthoDB" id="9792284at2"/>
<dbReference type="InterPro" id="IPR050325">
    <property type="entry name" value="Prot/Nucl_acid_deglycase"/>
</dbReference>
<proteinExistence type="inferred from homology"/>
<keyword evidence="1" id="KW-0346">Stress response</keyword>
<dbReference type="Proteomes" id="UP000472320">
    <property type="component" value="Unassembled WGS sequence"/>
</dbReference>
<evidence type="ECO:0000256" key="3">
    <source>
        <dbReference type="ARBA" id="ARBA00038493"/>
    </source>
</evidence>
<comment type="similarity">
    <text evidence="3">Belongs to the peptidase C56 family. HSP31-like subfamily.</text>
</comment>
<dbReference type="Pfam" id="PF17124">
    <property type="entry name" value="ThiJ_like"/>
    <property type="match status" value="1"/>
</dbReference>
<dbReference type="AlphaFoldDB" id="A0A6L6QEV7"/>
<gene>
    <name evidence="5" type="ORF">GM658_06230</name>
</gene>
<evidence type="ECO:0000256" key="1">
    <source>
        <dbReference type="ARBA" id="ARBA00023016"/>
    </source>
</evidence>
<evidence type="ECO:0000313" key="5">
    <source>
        <dbReference type="EMBL" id="MTW10196.1"/>
    </source>
</evidence>
<dbReference type="InterPro" id="IPR032633">
    <property type="entry name" value="ThiJ-like"/>
</dbReference>
<dbReference type="GO" id="GO:0005737">
    <property type="term" value="C:cytoplasm"/>
    <property type="evidence" value="ECO:0007669"/>
    <property type="project" value="TreeGrafter"/>
</dbReference>
<keyword evidence="6" id="KW-1185">Reference proteome</keyword>
<keyword evidence="4" id="KW-0732">Signal</keyword>
<dbReference type="PANTHER" id="PTHR48094:SF11">
    <property type="entry name" value="GLUTATHIONE-INDEPENDENT GLYOXALASE HSP31-RELATED"/>
    <property type="match status" value="1"/>
</dbReference>
<accession>A0A6L6QEV7</accession>
<keyword evidence="2" id="KW-0456">Lyase</keyword>
<feature type="chain" id="PRO_5026861973" evidence="4">
    <location>
        <begin position="23"/>
        <end position="279"/>
    </location>
</feature>
<dbReference type="RefSeq" id="WP_155453159.1">
    <property type="nucleotide sequence ID" value="NZ_WNKX01000004.1"/>
</dbReference>
<dbReference type="CDD" id="cd03141">
    <property type="entry name" value="GATase1_Hsp31_like"/>
    <property type="match status" value="1"/>
</dbReference>
<dbReference type="PANTHER" id="PTHR48094">
    <property type="entry name" value="PROTEIN/NUCLEIC ACID DEGLYCASE DJ-1-RELATED"/>
    <property type="match status" value="1"/>
</dbReference>
<reference evidence="5 6" key="1">
    <citation type="submission" date="2019-11" db="EMBL/GenBank/DDBJ databases">
        <title>Type strains purchased from KCTC, JCM and DSMZ.</title>
        <authorList>
            <person name="Lu H."/>
        </authorList>
    </citation>
    <scope>NUCLEOTIDE SEQUENCE [LARGE SCALE GENOMIC DNA]</scope>
    <source>
        <strain evidence="5 6">JCM 31587</strain>
    </source>
</reference>
<keyword evidence="5" id="KW-0808">Transferase</keyword>
<sequence length="279" mass="29487">MFKKFTAIALAAAALGASAAHAGNVLVVLSDESTLDLKAGKTFQTGFYLNELMQPVKMLLDAGHTVTFATPTGKAPTLDKGSVNAMFFGGDQAALEAHQKLLEQLRLTDSANSPVISLARVEQQGYGKYDAVYVPGGHAPMQDLLTSAALGKVLAAFHQDGKTTALVCHGPIALLSAMPDAKGFTMKLAQGATPTQPKWIYSGYKVTVFTNDEEEASKGQLGGGEMKFYPETALVKAGLTFSKAPNWQGNMVTDRELVTGQNPASAPLVGKELLARLQK</sequence>
<dbReference type="GO" id="GO:0019172">
    <property type="term" value="F:glyoxalase III activity"/>
    <property type="evidence" value="ECO:0007669"/>
    <property type="project" value="TreeGrafter"/>
</dbReference>
<dbReference type="GO" id="GO:0019243">
    <property type="term" value="P:methylglyoxal catabolic process to D-lactate via S-lactoyl-glutathione"/>
    <property type="evidence" value="ECO:0007669"/>
    <property type="project" value="TreeGrafter"/>
</dbReference>
<dbReference type="SUPFAM" id="SSF52317">
    <property type="entry name" value="Class I glutamine amidotransferase-like"/>
    <property type="match status" value="1"/>
</dbReference>
<feature type="signal peptide" evidence="4">
    <location>
        <begin position="1"/>
        <end position="22"/>
    </location>
</feature>
<keyword evidence="5" id="KW-0315">Glutamine amidotransferase</keyword>
<name>A0A6L6QEV7_9BURK</name>
<dbReference type="Gene3D" id="3.40.50.880">
    <property type="match status" value="1"/>
</dbReference>